<sequence>MKRIEQKVAPRIIWTVLIVLTIYIILSDWSLFPLFPQLLTSVAQHNPNLFIAFVIALLLVLTSFSIHIYQHLIKYFKKKGNKSAIALLSLDQIIFLIITTVAFALFLLAIFIKLIIYLIA</sequence>
<name>A0A1F7X9M4_9BACT</name>
<keyword evidence="1" id="KW-0812">Transmembrane</keyword>
<comment type="caution">
    <text evidence="2">The sequence shown here is derived from an EMBL/GenBank/DDBJ whole genome shotgun (WGS) entry which is preliminary data.</text>
</comment>
<evidence type="ECO:0000256" key="1">
    <source>
        <dbReference type="SAM" id="Phobius"/>
    </source>
</evidence>
<dbReference type="AlphaFoldDB" id="A0A1F7X9M4"/>
<dbReference type="EMBL" id="MGFS01000014">
    <property type="protein sequence ID" value="OGM11653.1"/>
    <property type="molecule type" value="Genomic_DNA"/>
</dbReference>
<feature type="transmembrane region" description="Helical" evidence="1">
    <location>
        <begin position="12"/>
        <end position="29"/>
    </location>
</feature>
<evidence type="ECO:0000313" key="3">
    <source>
        <dbReference type="Proteomes" id="UP000177053"/>
    </source>
</evidence>
<keyword evidence="1" id="KW-0472">Membrane</keyword>
<feature type="transmembrane region" description="Helical" evidence="1">
    <location>
        <begin position="93"/>
        <end position="119"/>
    </location>
</feature>
<gene>
    <name evidence="2" type="ORF">A2Z22_02525</name>
</gene>
<protein>
    <submittedName>
        <fullName evidence="2">Uncharacterized protein</fullName>
    </submittedName>
</protein>
<dbReference type="Proteomes" id="UP000177053">
    <property type="component" value="Unassembled WGS sequence"/>
</dbReference>
<proteinExistence type="predicted"/>
<reference evidence="2 3" key="1">
    <citation type="journal article" date="2016" name="Nat. Commun.">
        <title>Thousands of microbial genomes shed light on interconnected biogeochemical processes in an aquifer system.</title>
        <authorList>
            <person name="Anantharaman K."/>
            <person name="Brown C.T."/>
            <person name="Hug L.A."/>
            <person name="Sharon I."/>
            <person name="Castelle C.J."/>
            <person name="Probst A.J."/>
            <person name="Thomas B.C."/>
            <person name="Singh A."/>
            <person name="Wilkins M.J."/>
            <person name="Karaoz U."/>
            <person name="Brodie E.L."/>
            <person name="Williams K.H."/>
            <person name="Hubbard S.S."/>
            <person name="Banfield J.F."/>
        </authorList>
    </citation>
    <scope>NUCLEOTIDE SEQUENCE [LARGE SCALE GENOMIC DNA]</scope>
</reference>
<accession>A0A1F7X9M4</accession>
<feature type="transmembrane region" description="Helical" evidence="1">
    <location>
        <begin position="49"/>
        <end position="72"/>
    </location>
</feature>
<organism evidence="2 3">
    <name type="scientific">Candidatus Woesebacteria bacterium RBG_16_34_12</name>
    <dbReference type="NCBI Taxonomy" id="1802480"/>
    <lineage>
        <taxon>Bacteria</taxon>
        <taxon>Candidatus Woeseibacteriota</taxon>
    </lineage>
</organism>
<keyword evidence="1" id="KW-1133">Transmembrane helix</keyword>
<evidence type="ECO:0000313" key="2">
    <source>
        <dbReference type="EMBL" id="OGM11653.1"/>
    </source>
</evidence>